<evidence type="ECO:0000256" key="1">
    <source>
        <dbReference type="ARBA" id="ARBA00022576"/>
    </source>
</evidence>
<evidence type="ECO:0000313" key="4">
    <source>
        <dbReference type="EMBL" id="GLR53781.1"/>
    </source>
</evidence>
<keyword evidence="2" id="KW-0677">Repeat</keyword>
<dbReference type="Proteomes" id="UP001156702">
    <property type="component" value="Unassembled WGS sequence"/>
</dbReference>
<dbReference type="Gene3D" id="3.40.50.10490">
    <property type="entry name" value="Glucose-6-phosphate isomerase like protein, domain 1"/>
    <property type="match status" value="2"/>
</dbReference>
<accession>A0ABQ5ZNV2</accession>
<gene>
    <name evidence="4" type="ORF">GCM10007923_49970</name>
</gene>
<keyword evidence="5" id="KW-1185">Reference proteome</keyword>
<dbReference type="CDD" id="cd05008">
    <property type="entry name" value="SIS_GlmS_GlmD_1"/>
    <property type="match status" value="1"/>
</dbReference>
<dbReference type="GO" id="GO:0008483">
    <property type="term" value="F:transaminase activity"/>
    <property type="evidence" value="ECO:0007669"/>
    <property type="project" value="UniProtKB-KW"/>
</dbReference>
<proteinExistence type="predicted"/>
<evidence type="ECO:0000259" key="3">
    <source>
        <dbReference type="PROSITE" id="PS51464"/>
    </source>
</evidence>
<sequence length="348" mass="35773">MTNRKGNSMQTNMRKEINEIPEAAARLLENSASAVTAAGKALRERDPQFFVTVARGSSDHAALFLKYAIELTAGRPVASLGPSLASIYGAKLKLGGAAAIAISQSGKSPDIVAMAEGATKGGAISIALTNTLPSPLADACSHSLDLSAGPELSVAATKSYVNSIVAGLAVLAEWTGDSDLDRAVKTLPEQFAKAVALDWSDLAGDLKDAQSLYVLGRGPGLAIASEAALKFKETSGMHAEAYSSAEVLHGPVALVGPSFPVIALAARDAAEASVTGMADSLADRGAYACVTAAGAKSARKLPFVATGHPITDALALIVPFYGFVEAWSRGKGLDPDKPVNLKKVTETR</sequence>
<feature type="domain" description="SIS" evidence="3">
    <location>
        <begin position="202"/>
        <end position="338"/>
    </location>
</feature>
<dbReference type="InterPro" id="IPR046348">
    <property type="entry name" value="SIS_dom_sf"/>
</dbReference>
<dbReference type="InterPro" id="IPR035466">
    <property type="entry name" value="GlmS/AgaS_SIS"/>
</dbReference>
<dbReference type="InterPro" id="IPR035490">
    <property type="entry name" value="GlmS/FrlB_SIS"/>
</dbReference>
<dbReference type="InterPro" id="IPR001347">
    <property type="entry name" value="SIS_dom"/>
</dbReference>
<evidence type="ECO:0000256" key="2">
    <source>
        <dbReference type="ARBA" id="ARBA00022737"/>
    </source>
</evidence>
<reference evidence="5" key="1">
    <citation type="journal article" date="2019" name="Int. J. Syst. Evol. Microbiol.">
        <title>The Global Catalogue of Microorganisms (GCM) 10K type strain sequencing project: providing services to taxonomists for standard genome sequencing and annotation.</title>
        <authorList>
            <consortium name="The Broad Institute Genomics Platform"/>
            <consortium name="The Broad Institute Genome Sequencing Center for Infectious Disease"/>
            <person name="Wu L."/>
            <person name="Ma J."/>
        </authorList>
    </citation>
    <scope>NUCLEOTIDE SEQUENCE [LARGE SCALE GENOMIC DNA]</scope>
    <source>
        <strain evidence="5">NBRC 102122</strain>
    </source>
</reference>
<dbReference type="PROSITE" id="PS51464">
    <property type="entry name" value="SIS"/>
    <property type="match status" value="2"/>
</dbReference>
<dbReference type="Pfam" id="PF01380">
    <property type="entry name" value="SIS"/>
    <property type="match status" value="2"/>
</dbReference>
<dbReference type="SUPFAM" id="SSF53697">
    <property type="entry name" value="SIS domain"/>
    <property type="match status" value="1"/>
</dbReference>
<dbReference type="PANTHER" id="PTHR10937:SF8">
    <property type="entry name" value="AMINOTRANSFERASE-RELATED"/>
    <property type="match status" value="1"/>
</dbReference>
<dbReference type="PANTHER" id="PTHR10937">
    <property type="entry name" value="GLUCOSAMINE--FRUCTOSE-6-PHOSPHATE AMINOTRANSFERASE, ISOMERIZING"/>
    <property type="match status" value="1"/>
</dbReference>
<evidence type="ECO:0000313" key="5">
    <source>
        <dbReference type="Proteomes" id="UP001156702"/>
    </source>
</evidence>
<keyword evidence="1 4" id="KW-0808">Transferase</keyword>
<organism evidence="4 5">
    <name type="scientific">Shinella yambaruensis</name>
    <dbReference type="NCBI Taxonomy" id="415996"/>
    <lineage>
        <taxon>Bacteria</taxon>
        <taxon>Pseudomonadati</taxon>
        <taxon>Pseudomonadota</taxon>
        <taxon>Alphaproteobacteria</taxon>
        <taxon>Hyphomicrobiales</taxon>
        <taxon>Rhizobiaceae</taxon>
        <taxon>Shinella</taxon>
    </lineage>
</organism>
<dbReference type="EMBL" id="BSOP01000043">
    <property type="protein sequence ID" value="GLR53781.1"/>
    <property type="molecule type" value="Genomic_DNA"/>
</dbReference>
<name>A0ABQ5ZNV2_9HYPH</name>
<feature type="domain" description="SIS" evidence="3">
    <location>
        <begin position="38"/>
        <end position="181"/>
    </location>
</feature>
<dbReference type="CDD" id="cd05009">
    <property type="entry name" value="SIS_GlmS_GlmD_2"/>
    <property type="match status" value="1"/>
</dbReference>
<comment type="caution">
    <text evidence="4">The sequence shown here is derived from an EMBL/GenBank/DDBJ whole genome shotgun (WGS) entry which is preliminary data.</text>
</comment>
<protein>
    <submittedName>
        <fullName evidence="4">Glucosamine--fructose-6-phosphate aminotransferase</fullName>
    </submittedName>
</protein>
<keyword evidence="1 4" id="KW-0032">Aminotransferase</keyword>